<comment type="similarity">
    <text evidence="8">Belongs to the ABC transporter superfamily. Energy-coupling factor EcfA family.</text>
</comment>
<reference evidence="11" key="2">
    <citation type="submission" date="2021-04" db="EMBL/GenBank/DDBJ databases">
        <authorList>
            <person name="Gilroy R."/>
        </authorList>
    </citation>
    <scope>NUCLEOTIDE SEQUENCE</scope>
    <source>
        <strain evidence="11">ChiHjej9B8-13557</strain>
    </source>
</reference>
<evidence type="ECO:0000256" key="1">
    <source>
        <dbReference type="ARBA" id="ARBA00004202"/>
    </source>
</evidence>
<keyword evidence="4 8" id="KW-0547">Nucleotide-binding</keyword>
<dbReference type="SMART" id="SM00382">
    <property type="entry name" value="AAA"/>
    <property type="match status" value="1"/>
</dbReference>
<evidence type="ECO:0000256" key="3">
    <source>
        <dbReference type="ARBA" id="ARBA00022475"/>
    </source>
</evidence>
<name>A0A9D2MFB2_9FIRM</name>
<dbReference type="Pfam" id="PF00005">
    <property type="entry name" value="ABC_tran"/>
    <property type="match status" value="1"/>
</dbReference>
<dbReference type="GO" id="GO:0042626">
    <property type="term" value="F:ATPase-coupled transmembrane transporter activity"/>
    <property type="evidence" value="ECO:0007669"/>
    <property type="project" value="TreeGrafter"/>
</dbReference>
<feature type="region of interest" description="Disordered" evidence="9">
    <location>
        <begin position="286"/>
        <end position="314"/>
    </location>
</feature>
<evidence type="ECO:0000256" key="9">
    <source>
        <dbReference type="SAM" id="MobiDB-lite"/>
    </source>
</evidence>
<evidence type="ECO:0000256" key="7">
    <source>
        <dbReference type="ARBA" id="ARBA00023136"/>
    </source>
</evidence>
<dbReference type="Proteomes" id="UP000824211">
    <property type="component" value="Unassembled WGS sequence"/>
</dbReference>
<dbReference type="PANTHER" id="PTHR43553">
    <property type="entry name" value="HEAVY METAL TRANSPORTER"/>
    <property type="match status" value="1"/>
</dbReference>
<reference evidence="11" key="1">
    <citation type="journal article" date="2021" name="PeerJ">
        <title>Extensive microbial diversity within the chicken gut microbiome revealed by metagenomics and culture.</title>
        <authorList>
            <person name="Gilroy R."/>
            <person name="Ravi A."/>
            <person name="Getino M."/>
            <person name="Pursley I."/>
            <person name="Horton D.L."/>
            <person name="Alikhan N.F."/>
            <person name="Baker D."/>
            <person name="Gharbi K."/>
            <person name="Hall N."/>
            <person name="Watson M."/>
            <person name="Adriaenssens E.M."/>
            <person name="Foster-Nyarko E."/>
            <person name="Jarju S."/>
            <person name="Secka A."/>
            <person name="Antonio M."/>
            <person name="Oren A."/>
            <person name="Chaudhuri R.R."/>
            <person name="La Ragione R."/>
            <person name="Hildebrand F."/>
            <person name="Pallen M.J."/>
        </authorList>
    </citation>
    <scope>NUCLEOTIDE SEQUENCE</scope>
    <source>
        <strain evidence="11">ChiHjej9B8-13557</strain>
    </source>
</reference>
<dbReference type="CDD" id="cd03225">
    <property type="entry name" value="ABC_cobalt_CbiO_domain1"/>
    <property type="match status" value="1"/>
</dbReference>
<dbReference type="GO" id="GO:0043190">
    <property type="term" value="C:ATP-binding cassette (ABC) transporter complex"/>
    <property type="evidence" value="ECO:0007669"/>
    <property type="project" value="TreeGrafter"/>
</dbReference>
<dbReference type="EMBL" id="DWXX01000080">
    <property type="protein sequence ID" value="HJB58914.1"/>
    <property type="molecule type" value="Genomic_DNA"/>
</dbReference>
<dbReference type="GO" id="GO:0016887">
    <property type="term" value="F:ATP hydrolysis activity"/>
    <property type="evidence" value="ECO:0007669"/>
    <property type="project" value="InterPro"/>
</dbReference>
<gene>
    <name evidence="11" type="ORF">H9771_04535</name>
</gene>
<dbReference type="InterPro" id="IPR050095">
    <property type="entry name" value="ECF_ABC_transporter_ATP-bd"/>
</dbReference>
<evidence type="ECO:0000256" key="4">
    <source>
        <dbReference type="ARBA" id="ARBA00022741"/>
    </source>
</evidence>
<evidence type="ECO:0000256" key="8">
    <source>
        <dbReference type="RuleBase" id="RU365104"/>
    </source>
</evidence>
<dbReference type="InterPro" id="IPR027417">
    <property type="entry name" value="P-loop_NTPase"/>
</dbReference>
<keyword evidence="7 8" id="KW-0472">Membrane</keyword>
<comment type="subunit">
    <text evidence="8">Forms a stable energy-coupling factor (ECF) transporter complex composed of 2 membrane-embedded substrate-binding proteins (S component), 2 ATP-binding proteins (A component) and 2 transmembrane proteins (T component).</text>
</comment>
<accession>A0A9D2MFB2</accession>
<evidence type="ECO:0000313" key="12">
    <source>
        <dbReference type="Proteomes" id="UP000824211"/>
    </source>
</evidence>
<evidence type="ECO:0000256" key="2">
    <source>
        <dbReference type="ARBA" id="ARBA00022448"/>
    </source>
</evidence>
<dbReference type="InterPro" id="IPR003593">
    <property type="entry name" value="AAA+_ATPase"/>
</dbReference>
<evidence type="ECO:0000256" key="5">
    <source>
        <dbReference type="ARBA" id="ARBA00022840"/>
    </source>
</evidence>
<keyword evidence="5 8" id="KW-0067">ATP-binding</keyword>
<dbReference type="InterPro" id="IPR030946">
    <property type="entry name" value="EcfA2"/>
</dbReference>
<dbReference type="EC" id="7.-.-.-" evidence="8"/>
<comment type="function">
    <text evidence="8">ATP-binding (A) component of a common energy-coupling factor (ECF) ABC-transporter complex.</text>
</comment>
<keyword evidence="6" id="KW-1278">Translocase</keyword>
<dbReference type="AlphaFoldDB" id="A0A9D2MFB2"/>
<organism evidence="11 12">
    <name type="scientific">Candidatus Faecalibacterium faecipullorum</name>
    <dbReference type="NCBI Taxonomy" id="2838578"/>
    <lineage>
        <taxon>Bacteria</taxon>
        <taxon>Bacillati</taxon>
        <taxon>Bacillota</taxon>
        <taxon>Clostridia</taxon>
        <taxon>Eubacteriales</taxon>
        <taxon>Oscillospiraceae</taxon>
        <taxon>Faecalibacterium</taxon>
    </lineage>
</organism>
<evidence type="ECO:0000259" key="10">
    <source>
        <dbReference type="PROSITE" id="PS50893"/>
    </source>
</evidence>
<sequence length="314" mass="34456">MASIIKVEDLSYVYNPGMPGAVTALEHVSFEVEEGDFVGIIGATGSGKSTLIGHMNGLNRPTSGRIVIDGRDVWADPSKIRDFRFLTGLVFQYPEYQLFEETCYKDIAFGPKNMGLDEQEVDRRVREAARFVGLDEALLDRSPFELSGGQKRRVAVAGVMAMEPRILVLDEPAAGLDPEGRDSILSAIKRYHKDTGTTVLLVSHSMEDIARYADKVLVMAAKHVAMYDTVENVFARAQELLALGLSVPQVTKIFLKLRQMGIDVPADVYTIPYAVKKIVEAKARHDAGESLELPRPAGAPQPKQPERQEGGAAE</sequence>
<keyword evidence="3 8" id="KW-1003">Cell membrane</keyword>
<protein>
    <recommendedName>
        <fullName evidence="8">Energy-coupling factor transporter ATP-binding protein EcfA2</fullName>
        <ecNumber evidence="8">7.-.-.-</ecNumber>
    </recommendedName>
</protein>
<dbReference type="SUPFAM" id="SSF52540">
    <property type="entry name" value="P-loop containing nucleoside triphosphate hydrolases"/>
    <property type="match status" value="1"/>
</dbReference>
<proteinExistence type="inferred from homology"/>
<feature type="compositionally biased region" description="Basic and acidic residues" evidence="9">
    <location>
        <begin position="304"/>
        <end position="314"/>
    </location>
</feature>
<evidence type="ECO:0000313" key="11">
    <source>
        <dbReference type="EMBL" id="HJB58914.1"/>
    </source>
</evidence>
<dbReference type="NCBIfam" id="TIGR04521">
    <property type="entry name" value="ECF_ATPase_2"/>
    <property type="match status" value="1"/>
</dbReference>
<dbReference type="PANTHER" id="PTHR43553:SF27">
    <property type="entry name" value="ENERGY-COUPLING FACTOR TRANSPORTER ATP-BINDING PROTEIN ECFA2"/>
    <property type="match status" value="1"/>
</dbReference>
<keyword evidence="2 8" id="KW-0813">Transport</keyword>
<dbReference type="InterPro" id="IPR015856">
    <property type="entry name" value="ABC_transpr_CbiO/EcfA_su"/>
</dbReference>
<dbReference type="PROSITE" id="PS00211">
    <property type="entry name" value="ABC_TRANSPORTER_1"/>
    <property type="match status" value="1"/>
</dbReference>
<dbReference type="InterPro" id="IPR003439">
    <property type="entry name" value="ABC_transporter-like_ATP-bd"/>
</dbReference>
<comment type="subcellular location">
    <subcellularLocation>
        <location evidence="1 8">Cell membrane</location>
        <topology evidence="1 8">Peripheral membrane protein</topology>
    </subcellularLocation>
</comment>
<evidence type="ECO:0000256" key="6">
    <source>
        <dbReference type="ARBA" id="ARBA00022967"/>
    </source>
</evidence>
<dbReference type="InterPro" id="IPR017871">
    <property type="entry name" value="ABC_transporter-like_CS"/>
</dbReference>
<feature type="domain" description="ABC transporter" evidence="10">
    <location>
        <begin position="5"/>
        <end position="246"/>
    </location>
</feature>
<comment type="caution">
    <text evidence="11">The sequence shown here is derived from an EMBL/GenBank/DDBJ whole genome shotgun (WGS) entry which is preliminary data.</text>
</comment>
<dbReference type="Gene3D" id="3.40.50.300">
    <property type="entry name" value="P-loop containing nucleotide triphosphate hydrolases"/>
    <property type="match status" value="1"/>
</dbReference>
<dbReference type="PROSITE" id="PS50893">
    <property type="entry name" value="ABC_TRANSPORTER_2"/>
    <property type="match status" value="1"/>
</dbReference>
<dbReference type="FunFam" id="3.40.50.300:FF:000224">
    <property type="entry name" value="Energy-coupling factor transporter ATP-binding protein EcfA"/>
    <property type="match status" value="1"/>
</dbReference>
<dbReference type="GO" id="GO:0005524">
    <property type="term" value="F:ATP binding"/>
    <property type="evidence" value="ECO:0007669"/>
    <property type="project" value="UniProtKB-UniRule"/>
</dbReference>